<dbReference type="AlphaFoldDB" id="A0A448WSN0"/>
<evidence type="ECO:0000313" key="2">
    <source>
        <dbReference type="EMBL" id="VEL19209.1"/>
    </source>
</evidence>
<evidence type="ECO:0000256" key="1">
    <source>
        <dbReference type="SAM" id="MobiDB-lite"/>
    </source>
</evidence>
<organism evidence="2 3">
    <name type="scientific">Protopolystoma xenopodis</name>
    <dbReference type="NCBI Taxonomy" id="117903"/>
    <lineage>
        <taxon>Eukaryota</taxon>
        <taxon>Metazoa</taxon>
        <taxon>Spiralia</taxon>
        <taxon>Lophotrochozoa</taxon>
        <taxon>Platyhelminthes</taxon>
        <taxon>Monogenea</taxon>
        <taxon>Polyopisthocotylea</taxon>
        <taxon>Polystomatidea</taxon>
        <taxon>Polystomatidae</taxon>
        <taxon>Protopolystoma</taxon>
    </lineage>
</organism>
<dbReference type="EMBL" id="CAAALY010040612">
    <property type="protein sequence ID" value="VEL19209.1"/>
    <property type="molecule type" value="Genomic_DNA"/>
</dbReference>
<gene>
    <name evidence="2" type="ORF">PXEA_LOCUS12649</name>
</gene>
<evidence type="ECO:0000313" key="3">
    <source>
        <dbReference type="Proteomes" id="UP000784294"/>
    </source>
</evidence>
<proteinExistence type="predicted"/>
<feature type="compositionally biased region" description="Polar residues" evidence="1">
    <location>
        <begin position="69"/>
        <end position="86"/>
    </location>
</feature>
<accession>A0A448WSN0</accession>
<name>A0A448WSN0_9PLAT</name>
<reference evidence="2" key="1">
    <citation type="submission" date="2018-11" db="EMBL/GenBank/DDBJ databases">
        <authorList>
            <consortium name="Pathogen Informatics"/>
        </authorList>
    </citation>
    <scope>NUCLEOTIDE SEQUENCE</scope>
</reference>
<keyword evidence="3" id="KW-1185">Reference proteome</keyword>
<feature type="region of interest" description="Disordered" evidence="1">
    <location>
        <begin position="30"/>
        <end position="86"/>
    </location>
</feature>
<sequence length="86" mass="9243">MTGTTFKPCFFGVGRGAKMGIYAITGLGTDLRLPPRPAGHRSLGQPRSRTNEPFDLDSADKQQPYLKNDLNSLSDGVSGFRTPSTA</sequence>
<comment type="caution">
    <text evidence="2">The sequence shown here is derived from an EMBL/GenBank/DDBJ whole genome shotgun (WGS) entry which is preliminary data.</text>
</comment>
<protein>
    <submittedName>
        <fullName evidence="2">Uncharacterized protein</fullName>
    </submittedName>
</protein>
<dbReference type="Proteomes" id="UP000784294">
    <property type="component" value="Unassembled WGS sequence"/>
</dbReference>